<organism evidence="1 2">
    <name type="scientific">Streptomyces virginiae</name>
    <name type="common">Streptomyces cinnamonensis</name>
    <dbReference type="NCBI Taxonomy" id="1961"/>
    <lineage>
        <taxon>Bacteria</taxon>
        <taxon>Bacillati</taxon>
        <taxon>Actinomycetota</taxon>
        <taxon>Actinomycetes</taxon>
        <taxon>Kitasatosporales</taxon>
        <taxon>Streptomycetaceae</taxon>
        <taxon>Streptomyces</taxon>
    </lineage>
</organism>
<protein>
    <submittedName>
        <fullName evidence="1">Uncharacterized protein</fullName>
    </submittedName>
</protein>
<reference evidence="1" key="1">
    <citation type="submission" date="2022-10" db="EMBL/GenBank/DDBJ databases">
        <title>The complete genomes of actinobacterial strains from the NBC collection.</title>
        <authorList>
            <person name="Joergensen T.S."/>
            <person name="Alvarez Arevalo M."/>
            <person name="Sterndorff E.B."/>
            <person name="Faurdal D."/>
            <person name="Vuksanovic O."/>
            <person name="Mourched A.-S."/>
            <person name="Charusanti P."/>
            <person name="Shaw S."/>
            <person name="Blin K."/>
            <person name="Weber T."/>
        </authorList>
    </citation>
    <scope>NUCLEOTIDE SEQUENCE</scope>
    <source>
        <strain evidence="1">NBC_00248</strain>
    </source>
</reference>
<name>A0ABZ1TJW6_STRVG</name>
<dbReference type="RefSeq" id="WP_328964410.1">
    <property type="nucleotide sequence ID" value="NZ_CP108090.1"/>
</dbReference>
<dbReference type="Proteomes" id="UP001432039">
    <property type="component" value="Chromosome"/>
</dbReference>
<accession>A0ABZ1TJW6</accession>
<proteinExistence type="predicted"/>
<sequence>MSSTHAAGATRSAWLVLGGLHLLNGTAPLRAADPIVLVSLAAPLERSFPGNTVVLDWAGLGTVELRSRDLAGTRTHTAEAEGTDLFPSMLPGAPLTAAVAAVSADGWTAGPLVPLFYVSSHGAEAHVHSQIRFLAEDAAFIRITEEPIPAADVADLSWLPEAVRLHAKRFLFLNNHQRYYRKCFSGKELEYKYTLVPPVDAWTLTVELYGELRGGALPGYLMEYRDEFQAWDYLNHLFEVTGPAEEERGYASFIPTTDGKHLLKRKWYAEDAFERRESHTYGLDVVDDGGFERYITEELGVEGVRLPSFRRVRYDVNFESARTGHVYGIFFDHCSLVDAWDVTLNQCELEYLRSRTAVEPDEADILKEMAEIAQWLESFLRERGLSSERGFYSKRTFLKDAVAECPELARPVA</sequence>
<evidence type="ECO:0000313" key="2">
    <source>
        <dbReference type="Proteomes" id="UP001432039"/>
    </source>
</evidence>
<gene>
    <name evidence="1" type="ORF">OG517_34220</name>
</gene>
<evidence type="ECO:0000313" key="1">
    <source>
        <dbReference type="EMBL" id="WUQ16067.1"/>
    </source>
</evidence>
<dbReference type="EMBL" id="CP108090">
    <property type="protein sequence ID" value="WUQ16067.1"/>
    <property type="molecule type" value="Genomic_DNA"/>
</dbReference>
<keyword evidence="2" id="KW-1185">Reference proteome</keyword>